<dbReference type="Proteomes" id="UP001500051">
    <property type="component" value="Unassembled WGS sequence"/>
</dbReference>
<evidence type="ECO:0008006" key="3">
    <source>
        <dbReference type="Google" id="ProtNLM"/>
    </source>
</evidence>
<accession>A0ABP7DPV7</accession>
<evidence type="ECO:0000313" key="2">
    <source>
        <dbReference type="Proteomes" id="UP001500051"/>
    </source>
</evidence>
<sequence>MADRGASVLNIDVEEERELARSLVEALTEAHEDLAAAQTVSKQPGAGVYALIWRSLWLSLGARLGARFDVQRIKLRRAPYDVFVIGDALLFPWRPPGGHEPSEVSFGTSPTRQGLWSVSLSQDLLNFEPSSPPEAVDAEVEEAFGQASERHLRVVLVAMTSSAERLRRIEWGEVSLVDGMVNWLSHEVLFDDVASTKLIAVGSADFHHGTPPAPRIALRAAVNERVGP</sequence>
<proteinExistence type="predicted"/>
<name>A0ABP7DPV7_9ACTN</name>
<dbReference type="EMBL" id="BAAAYX010000011">
    <property type="protein sequence ID" value="GAA3707428.1"/>
    <property type="molecule type" value="Genomic_DNA"/>
</dbReference>
<gene>
    <name evidence="1" type="ORF">GCM10022204_26670</name>
</gene>
<comment type="caution">
    <text evidence="1">The sequence shown here is derived from an EMBL/GenBank/DDBJ whole genome shotgun (WGS) entry which is preliminary data.</text>
</comment>
<dbReference type="RefSeq" id="WP_344812876.1">
    <property type="nucleotide sequence ID" value="NZ_BAAAYX010000011.1"/>
</dbReference>
<keyword evidence="2" id="KW-1185">Reference proteome</keyword>
<protein>
    <recommendedName>
        <fullName evidence="3">Immunity protein 35</fullName>
    </recommendedName>
</protein>
<organism evidence="1 2">
    <name type="scientific">Microlunatus aurantiacus</name>
    <dbReference type="NCBI Taxonomy" id="446786"/>
    <lineage>
        <taxon>Bacteria</taxon>
        <taxon>Bacillati</taxon>
        <taxon>Actinomycetota</taxon>
        <taxon>Actinomycetes</taxon>
        <taxon>Propionibacteriales</taxon>
        <taxon>Propionibacteriaceae</taxon>
        <taxon>Microlunatus</taxon>
    </lineage>
</organism>
<evidence type="ECO:0000313" key="1">
    <source>
        <dbReference type="EMBL" id="GAA3707428.1"/>
    </source>
</evidence>
<reference evidence="2" key="1">
    <citation type="journal article" date="2019" name="Int. J. Syst. Evol. Microbiol.">
        <title>The Global Catalogue of Microorganisms (GCM) 10K type strain sequencing project: providing services to taxonomists for standard genome sequencing and annotation.</title>
        <authorList>
            <consortium name="The Broad Institute Genomics Platform"/>
            <consortium name="The Broad Institute Genome Sequencing Center for Infectious Disease"/>
            <person name="Wu L."/>
            <person name="Ma J."/>
        </authorList>
    </citation>
    <scope>NUCLEOTIDE SEQUENCE [LARGE SCALE GENOMIC DNA]</scope>
    <source>
        <strain evidence="2">JCM 16548</strain>
    </source>
</reference>